<dbReference type="GO" id="GO:0009506">
    <property type="term" value="C:plasmodesma"/>
    <property type="evidence" value="ECO:0007669"/>
    <property type="project" value="TreeGrafter"/>
</dbReference>
<protein>
    <recommendedName>
        <fullName evidence="6">Late embryogenesis abundant protein LEA-2 subgroup domain-containing protein</fullName>
    </recommendedName>
</protein>
<organism evidence="4 5">
    <name type="scientific">Escallonia rubra</name>
    <dbReference type="NCBI Taxonomy" id="112253"/>
    <lineage>
        <taxon>Eukaryota</taxon>
        <taxon>Viridiplantae</taxon>
        <taxon>Streptophyta</taxon>
        <taxon>Embryophyta</taxon>
        <taxon>Tracheophyta</taxon>
        <taxon>Spermatophyta</taxon>
        <taxon>Magnoliopsida</taxon>
        <taxon>eudicotyledons</taxon>
        <taxon>Gunneridae</taxon>
        <taxon>Pentapetalae</taxon>
        <taxon>asterids</taxon>
        <taxon>campanulids</taxon>
        <taxon>Escalloniales</taxon>
        <taxon>Escalloniaceae</taxon>
        <taxon>Escallonia</taxon>
    </lineage>
</organism>
<keyword evidence="3" id="KW-1133">Transmembrane helix</keyword>
<evidence type="ECO:0000313" key="5">
    <source>
        <dbReference type="Proteomes" id="UP001187471"/>
    </source>
</evidence>
<evidence type="ECO:0000256" key="3">
    <source>
        <dbReference type="SAM" id="Phobius"/>
    </source>
</evidence>
<dbReference type="PANTHER" id="PTHR31415">
    <property type="entry name" value="OS05G0367900 PROTEIN"/>
    <property type="match status" value="1"/>
</dbReference>
<keyword evidence="5" id="KW-1185">Reference proteome</keyword>
<dbReference type="GO" id="GO:0005886">
    <property type="term" value="C:plasma membrane"/>
    <property type="evidence" value="ECO:0007669"/>
    <property type="project" value="TreeGrafter"/>
</dbReference>
<reference evidence="4" key="1">
    <citation type="submission" date="2022-12" db="EMBL/GenBank/DDBJ databases">
        <title>Draft genome assemblies for two species of Escallonia (Escalloniales).</title>
        <authorList>
            <person name="Chanderbali A."/>
            <person name="Dervinis C."/>
            <person name="Anghel I."/>
            <person name="Soltis D."/>
            <person name="Soltis P."/>
            <person name="Zapata F."/>
        </authorList>
    </citation>
    <scope>NUCLEOTIDE SEQUENCE</scope>
    <source>
        <strain evidence="4">UCBG92.1500</strain>
        <tissue evidence="4">Leaf</tissue>
    </source>
</reference>
<comment type="subcellular location">
    <subcellularLocation>
        <location evidence="1">Membrane</location>
    </subcellularLocation>
</comment>
<evidence type="ECO:0000313" key="4">
    <source>
        <dbReference type="EMBL" id="KAK2984799.1"/>
    </source>
</evidence>
<keyword evidence="3" id="KW-0812">Transmembrane</keyword>
<dbReference type="AlphaFoldDB" id="A0AA88R8Q6"/>
<comment type="caution">
    <text evidence="4">The sequence shown here is derived from an EMBL/GenBank/DDBJ whole genome shotgun (WGS) entry which is preliminary data.</text>
</comment>
<proteinExistence type="predicted"/>
<dbReference type="GO" id="GO:0098542">
    <property type="term" value="P:defense response to other organism"/>
    <property type="evidence" value="ECO:0007669"/>
    <property type="project" value="InterPro"/>
</dbReference>
<evidence type="ECO:0008006" key="6">
    <source>
        <dbReference type="Google" id="ProtNLM"/>
    </source>
</evidence>
<name>A0AA88R8Q6_9ASTE</name>
<evidence type="ECO:0000256" key="2">
    <source>
        <dbReference type="ARBA" id="ARBA00023136"/>
    </source>
</evidence>
<dbReference type="Proteomes" id="UP001187471">
    <property type="component" value="Unassembled WGS sequence"/>
</dbReference>
<dbReference type="PANTHER" id="PTHR31415:SF52">
    <property type="entry name" value="LATE EMBRYOGENESIS ABUNDANT (LEA) HYDROXYPROLINE-RICH GLYCOPROTEIN FAMILY-RELATED"/>
    <property type="match status" value="1"/>
</dbReference>
<feature type="transmembrane region" description="Helical" evidence="3">
    <location>
        <begin position="12"/>
        <end position="30"/>
    </location>
</feature>
<dbReference type="InterPro" id="IPR044839">
    <property type="entry name" value="NDR1-like"/>
</dbReference>
<accession>A0AA88R8Q6</accession>
<sequence length="209" mass="23829">MADSRRGGCCGSCFSLISVAISITLSYWLFKTPSKPSCSIHAFYVPALNHTTNSTTATNTTIYFDLKLENRNQLKSVYYDPITLTIYYVPNVTSVPIASYTVPEFYQGRRKTSHRRELVDTRGADFRPVSNGSMVSFRVDLATKVRFKTWWWKTGRKNLAVRAQVEVNDRGEKAEKKGIKLNSGAPELERHHLRVRLLVAFGVFFFVFI</sequence>
<evidence type="ECO:0000256" key="1">
    <source>
        <dbReference type="ARBA" id="ARBA00004370"/>
    </source>
</evidence>
<gene>
    <name evidence="4" type="ORF">RJ640_004624</name>
</gene>
<keyword evidence="2 3" id="KW-0472">Membrane</keyword>
<dbReference type="EMBL" id="JAVXUO010001214">
    <property type="protein sequence ID" value="KAK2984799.1"/>
    <property type="molecule type" value="Genomic_DNA"/>
</dbReference>